<dbReference type="InterPro" id="IPR000772">
    <property type="entry name" value="Ricin_B_lectin"/>
</dbReference>
<dbReference type="Pfam" id="PF00652">
    <property type="entry name" value="Ricin_B_lectin"/>
    <property type="match status" value="1"/>
</dbReference>
<gene>
    <name evidence="3" type="ORF">GCM10009827_010840</name>
</gene>
<sequence>MLPVVAVVTLLAATPAPASAQAAAGRTPAQSQADSGPAPEGRIYNRNAAKCIGIANGLAGIYTCTTNNDQTWHSPAGSCHPTYPTYCMYVNGDGRCLAVNGGNIYNGSRILGFPCTGSLDQYWARALDPNQNSVEHNLMNLKGGLEGCACVLAVQSISTYNGAPVVLWASNGSADQHWTLF</sequence>
<feature type="chain" id="PRO_5045824428" description="Ricin B lectin domain-containing protein" evidence="1">
    <location>
        <begin position="21"/>
        <end position="181"/>
    </location>
</feature>
<protein>
    <recommendedName>
        <fullName evidence="2">Ricin B lectin domain-containing protein</fullName>
    </recommendedName>
</protein>
<reference evidence="4" key="1">
    <citation type="journal article" date="2019" name="Int. J. Syst. Evol. Microbiol.">
        <title>The Global Catalogue of Microorganisms (GCM) 10K type strain sequencing project: providing services to taxonomists for standard genome sequencing and annotation.</title>
        <authorList>
            <consortium name="The Broad Institute Genomics Platform"/>
            <consortium name="The Broad Institute Genome Sequencing Center for Infectious Disease"/>
            <person name="Wu L."/>
            <person name="Ma J."/>
        </authorList>
    </citation>
    <scope>NUCLEOTIDE SEQUENCE [LARGE SCALE GENOMIC DNA]</scope>
    <source>
        <strain evidence="4">JCM 15933</strain>
    </source>
</reference>
<evidence type="ECO:0000313" key="3">
    <source>
        <dbReference type="EMBL" id="GAA1501427.1"/>
    </source>
</evidence>
<evidence type="ECO:0000313" key="4">
    <source>
        <dbReference type="Proteomes" id="UP001501470"/>
    </source>
</evidence>
<evidence type="ECO:0000259" key="2">
    <source>
        <dbReference type="Pfam" id="PF00652"/>
    </source>
</evidence>
<feature type="signal peptide" evidence="1">
    <location>
        <begin position="1"/>
        <end position="20"/>
    </location>
</feature>
<evidence type="ECO:0000256" key="1">
    <source>
        <dbReference type="SAM" id="SignalP"/>
    </source>
</evidence>
<dbReference type="PROSITE" id="PS50231">
    <property type="entry name" value="RICIN_B_LECTIN"/>
    <property type="match status" value="1"/>
</dbReference>
<organism evidence="3 4">
    <name type="scientific">Dactylosporangium maewongense</name>
    <dbReference type="NCBI Taxonomy" id="634393"/>
    <lineage>
        <taxon>Bacteria</taxon>
        <taxon>Bacillati</taxon>
        <taxon>Actinomycetota</taxon>
        <taxon>Actinomycetes</taxon>
        <taxon>Micromonosporales</taxon>
        <taxon>Micromonosporaceae</taxon>
        <taxon>Dactylosporangium</taxon>
    </lineage>
</organism>
<name>A0ABP4KDB6_9ACTN</name>
<keyword evidence="4" id="KW-1185">Reference proteome</keyword>
<dbReference type="InterPro" id="IPR035992">
    <property type="entry name" value="Ricin_B-like_lectins"/>
</dbReference>
<dbReference type="CDD" id="cd00161">
    <property type="entry name" value="beta-trefoil_Ricin-like"/>
    <property type="match status" value="1"/>
</dbReference>
<dbReference type="EMBL" id="BAAAQD010000001">
    <property type="protein sequence ID" value="GAA1501427.1"/>
    <property type="molecule type" value="Genomic_DNA"/>
</dbReference>
<dbReference type="Proteomes" id="UP001501470">
    <property type="component" value="Unassembled WGS sequence"/>
</dbReference>
<comment type="caution">
    <text evidence="3">The sequence shown here is derived from an EMBL/GenBank/DDBJ whole genome shotgun (WGS) entry which is preliminary data.</text>
</comment>
<proteinExistence type="predicted"/>
<keyword evidence="1" id="KW-0732">Signal</keyword>
<accession>A0ABP4KDB6</accession>
<dbReference type="Gene3D" id="2.80.10.50">
    <property type="match status" value="1"/>
</dbReference>
<feature type="domain" description="Ricin B lectin" evidence="2">
    <location>
        <begin position="41"/>
        <end position="178"/>
    </location>
</feature>
<dbReference type="SUPFAM" id="SSF50370">
    <property type="entry name" value="Ricin B-like lectins"/>
    <property type="match status" value="1"/>
</dbReference>